<evidence type="ECO:0000313" key="2">
    <source>
        <dbReference type="Proteomes" id="UP001386955"/>
    </source>
</evidence>
<proteinExistence type="predicted"/>
<keyword evidence="2" id="KW-1185">Reference proteome</keyword>
<organism evidence="1 2">
    <name type="scientific">Psophocarpus tetragonolobus</name>
    <name type="common">Winged bean</name>
    <name type="synonym">Dolichos tetragonolobus</name>
    <dbReference type="NCBI Taxonomy" id="3891"/>
    <lineage>
        <taxon>Eukaryota</taxon>
        <taxon>Viridiplantae</taxon>
        <taxon>Streptophyta</taxon>
        <taxon>Embryophyta</taxon>
        <taxon>Tracheophyta</taxon>
        <taxon>Spermatophyta</taxon>
        <taxon>Magnoliopsida</taxon>
        <taxon>eudicotyledons</taxon>
        <taxon>Gunneridae</taxon>
        <taxon>Pentapetalae</taxon>
        <taxon>rosids</taxon>
        <taxon>fabids</taxon>
        <taxon>Fabales</taxon>
        <taxon>Fabaceae</taxon>
        <taxon>Papilionoideae</taxon>
        <taxon>50 kb inversion clade</taxon>
        <taxon>NPAAA clade</taxon>
        <taxon>indigoferoid/millettioid clade</taxon>
        <taxon>Phaseoleae</taxon>
        <taxon>Psophocarpus</taxon>
    </lineage>
</organism>
<dbReference type="Proteomes" id="UP001386955">
    <property type="component" value="Unassembled WGS sequence"/>
</dbReference>
<protein>
    <submittedName>
        <fullName evidence="1">Uncharacterized protein</fullName>
    </submittedName>
</protein>
<comment type="caution">
    <text evidence="1">The sequence shown here is derived from an EMBL/GenBank/DDBJ whole genome shotgun (WGS) entry which is preliminary data.</text>
</comment>
<sequence>MDRGAISREGVFEHEWVVKGSANQQLGLGSTNDNGCDSSMERGVFSRESMAEDTMVETSPVPMPQAVLAYVCCLYAGEIGQTHEGLAMTVRTNEDCAVVALQEKSLIYEGCIRKDYPKETMLVEPADGMVKVGEGGWEGEGFVGTNLVDVMVQYAQESRPKAGKPGAKRGRLRKVAKGGLGGDDCGYENKMGDIKNREARERICRAEVNQEVQILNCWFDNPKFKPFVENEWNNMKVQGRRGMF</sequence>
<evidence type="ECO:0000313" key="1">
    <source>
        <dbReference type="EMBL" id="KAK7396741.1"/>
    </source>
</evidence>
<accession>A0AAN9SIV4</accession>
<gene>
    <name evidence="1" type="ORF">VNO78_17899</name>
</gene>
<name>A0AAN9SIV4_PSOTE</name>
<dbReference type="AlphaFoldDB" id="A0AAN9SIV4"/>
<dbReference type="EMBL" id="JAYMYS010000004">
    <property type="protein sequence ID" value="KAK7396741.1"/>
    <property type="molecule type" value="Genomic_DNA"/>
</dbReference>
<reference evidence="1 2" key="1">
    <citation type="submission" date="2024-01" db="EMBL/GenBank/DDBJ databases">
        <title>The genomes of 5 underutilized Papilionoideae crops provide insights into root nodulation and disease resistanc.</title>
        <authorList>
            <person name="Jiang F."/>
        </authorList>
    </citation>
    <scope>NUCLEOTIDE SEQUENCE [LARGE SCALE GENOMIC DNA]</scope>
    <source>
        <strain evidence="1">DUOXIRENSHENG_FW03</strain>
        <tissue evidence="1">Leaves</tissue>
    </source>
</reference>